<dbReference type="AlphaFoldDB" id="A0AA39I6A3"/>
<proteinExistence type="predicted"/>
<dbReference type="EMBL" id="JAUCMV010000002">
    <property type="protein sequence ID" value="KAK0418613.1"/>
    <property type="molecule type" value="Genomic_DNA"/>
</dbReference>
<dbReference type="Proteomes" id="UP001175271">
    <property type="component" value="Unassembled WGS sequence"/>
</dbReference>
<reference evidence="1" key="1">
    <citation type="submission" date="2023-06" db="EMBL/GenBank/DDBJ databases">
        <title>Genomic analysis of the entomopathogenic nematode Steinernema hermaphroditum.</title>
        <authorList>
            <person name="Schwarz E.M."/>
            <person name="Heppert J.K."/>
            <person name="Baniya A."/>
            <person name="Schwartz H.T."/>
            <person name="Tan C.-H."/>
            <person name="Antoshechkin I."/>
            <person name="Sternberg P.W."/>
            <person name="Goodrich-Blair H."/>
            <person name="Dillman A.R."/>
        </authorList>
    </citation>
    <scope>NUCLEOTIDE SEQUENCE</scope>
    <source>
        <strain evidence="1">PS9179</strain>
        <tissue evidence="1">Whole animal</tissue>
    </source>
</reference>
<evidence type="ECO:0000313" key="1">
    <source>
        <dbReference type="EMBL" id="KAK0418613.1"/>
    </source>
</evidence>
<comment type="caution">
    <text evidence="1">The sequence shown here is derived from an EMBL/GenBank/DDBJ whole genome shotgun (WGS) entry which is preliminary data.</text>
</comment>
<accession>A0AA39I6A3</accession>
<gene>
    <name evidence="1" type="ORF">QR680_013670</name>
</gene>
<protein>
    <submittedName>
        <fullName evidence="1">Uncharacterized protein</fullName>
    </submittedName>
</protein>
<name>A0AA39I6A3_9BILA</name>
<keyword evidence="2" id="KW-1185">Reference proteome</keyword>
<organism evidence="1 2">
    <name type="scientific">Steinernema hermaphroditum</name>
    <dbReference type="NCBI Taxonomy" id="289476"/>
    <lineage>
        <taxon>Eukaryota</taxon>
        <taxon>Metazoa</taxon>
        <taxon>Ecdysozoa</taxon>
        <taxon>Nematoda</taxon>
        <taxon>Chromadorea</taxon>
        <taxon>Rhabditida</taxon>
        <taxon>Tylenchina</taxon>
        <taxon>Panagrolaimomorpha</taxon>
        <taxon>Strongyloidoidea</taxon>
        <taxon>Steinernematidae</taxon>
        <taxon>Steinernema</taxon>
    </lineage>
</organism>
<evidence type="ECO:0000313" key="2">
    <source>
        <dbReference type="Proteomes" id="UP001175271"/>
    </source>
</evidence>
<sequence length="113" mass="13186">MYCYRRRLLFVFFLVAASLFTWLSICWRTVQHQNFVPPVTYRAPLKGYLIIDTVYLECLQKEKSCSNSKVQVVDFGSRRLAAPSRFVAHTGVDDPKKDYFLLHINGTKHAIRN</sequence>